<evidence type="ECO:0000259" key="1">
    <source>
        <dbReference type="Pfam" id="PF02627"/>
    </source>
</evidence>
<organism evidence="2">
    <name type="scientific">Candidatus Berkiella aquae</name>
    <dbReference type="NCBI Taxonomy" id="295108"/>
    <lineage>
        <taxon>Bacteria</taxon>
        <taxon>Pseudomonadati</taxon>
        <taxon>Pseudomonadota</taxon>
        <taxon>Gammaproteobacteria</taxon>
        <taxon>Candidatus Berkiellales</taxon>
        <taxon>Candidatus Berkiellaceae</taxon>
        <taxon>Candidatus Berkiella</taxon>
    </lineage>
</organism>
<dbReference type="Proteomes" id="UP000051497">
    <property type="component" value="Unassembled WGS sequence"/>
</dbReference>
<evidence type="ECO:0000313" key="3">
    <source>
        <dbReference type="EMBL" id="MCS5710625.1"/>
    </source>
</evidence>
<keyword evidence="4" id="KW-1185">Reference proteome</keyword>
<evidence type="ECO:0000313" key="2">
    <source>
        <dbReference type="EMBL" id="KRG17905.1"/>
    </source>
</evidence>
<dbReference type="EMBL" id="LKAJ01000023">
    <property type="protein sequence ID" value="KRG17905.1"/>
    <property type="molecule type" value="Genomic_DNA"/>
</dbReference>
<gene>
    <name evidence="3" type="ORF">HT99x_004225</name>
    <name evidence="2" type="ORF">HT99x_03112</name>
</gene>
<evidence type="ECO:0000313" key="4">
    <source>
        <dbReference type="Proteomes" id="UP000051497"/>
    </source>
</evidence>
<dbReference type="SUPFAM" id="SSF69118">
    <property type="entry name" value="AhpD-like"/>
    <property type="match status" value="1"/>
</dbReference>
<protein>
    <submittedName>
        <fullName evidence="3">Carboxymuconolactone decarboxylase family protein</fullName>
    </submittedName>
</protein>
<dbReference type="Pfam" id="PF02627">
    <property type="entry name" value="CMD"/>
    <property type="match status" value="1"/>
</dbReference>
<feature type="domain" description="Carboxymuconolactone decarboxylase-like" evidence="1">
    <location>
        <begin position="1"/>
        <end position="41"/>
    </location>
</feature>
<dbReference type="RefSeq" id="WP_200957188.1">
    <property type="nucleotide sequence ID" value="NZ_LKAJ02000001.1"/>
</dbReference>
<dbReference type="PANTHER" id="PTHR34846">
    <property type="entry name" value="4-CARBOXYMUCONOLACTONE DECARBOXYLASE FAMILY PROTEIN (AFU_ORTHOLOGUE AFUA_6G11590)"/>
    <property type="match status" value="1"/>
</dbReference>
<dbReference type="EMBL" id="LKAJ02000001">
    <property type="protein sequence ID" value="MCS5710625.1"/>
    <property type="molecule type" value="Genomic_DNA"/>
</dbReference>
<dbReference type="AlphaFoldDB" id="A0A0Q9YN65"/>
<reference evidence="3" key="3">
    <citation type="submission" date="2021-06" db="EMBL/GenBank/DDBJ databases">
        <title>Genomic Description and Analysis of Intracellular Bacteria, Candidatus Berkiella cookevillensis and Candidatus Berkiella aquae.</title>
        <authorList>
            <person name="Kidane D.T."/>
            <person name="Mehari Y.T."/>
            <person name="Rice F.C."/>
            <person name="Arivett B.A."/>
            <person name="Farone A.L."/>
            <person name="Berk S.G."/>
            <person name="Farone M.B."/>
        </authorList>
    </citation>
    <scope>NUCLEOTIDE SEQUENCE</scope>
    <source>
        <strain evidence="3">HT99</strain>
    </source>
</reference>
<proteinExistence type="predicted"/>
<dbReference type="GO" id="GO:0051920">
    <property type="term" value="F:peroxiredoxin activity"/>
    <property type="evidence" value="ECO:0007669"/>
    <property type="project" value="InterPro"/>
</dbReference>
<accession>A0A0Q9YN65</accession>
<comment type="caution">
    <text evidence="2">The sequence shown here is derived from an EMBL/GenBank/DDBJ whole genome shotgun (WGS) entry which is preliminary data.</text>
</comment>
<reference evidence="2" key="1">
    <citation type="submission" date="2015-09" db="EMBL/GenBank/DDBJ databases">
        <title>Draft Genome Sequences of Two Novel Amoeba-resistant Intranuclear Bacteria, Candidatus Berkiella cookevillensis and Candidatus Berkiella aquae.</title>
        <authorList>
            <person name="Mehari Y.T."/>
            <person name="Arivett B.A."/>
            <person name="Farone A.L."/>
            <person name="Gunderson J.H."/>
            <person name="Farone M.B."/>
        </authorList>
    </citation>
    <scope>NUCLEOTIDE SEQUENCE [LARGE SCALE GENOMIC DNA]</scope>
    <source>
        <strain evidence="2">HT99</strain>
    </source>
</reference>
<dbReference type="InterPro" id="IPR003779">
    <property type="entry name" value="CMD-like"/>
</dbReference>
<sequence>MHTKDAIKSGENVQRLFAVAVWRETPFFTDRERTALAWTEALTLISETHAPDDVYQELMKHFNEKEATDLTIAIATINSWNRLAVGFRKSPK</sequence>
<dbReference type="PATRIC" id="fig|1590043.3.peg.3163"/>
<dbReference type="Gene3D" id="1.20.1290.10">
    <property type="entry name" value="AhpD-like"/>
    <property type="match status" value="1"/>
</dbReference>
<reference evidence="3" key="2">
    <citation type="journal article" date="2016" name="Genome Announc.">
        <title>Draft Genome Sequences of Two Novel Amoeba-Resistant Intranuclear Bacteria, 'Candidatus Berkiella cookevillensis' and 'Candidatus Berkiella aquae'.</title>
        <authorList>
            <person name="Mehari Y.T."/>
            <person name="Arivett B.A."/>
            <person name="Farone A.L."/>
            <person name="Gunderson J.H."/>
            <person name="Farone M.B."/>
        </authorList>
    </citation>
    <scope>NUCLEOTIDE SEQUENCE</scope>
    <source>
        <strain evidence="3">HT99</strain>
    </source>
</reference>
<dbReference type="InterPro" id="IPR029032">
    <property type="entry name" value="AhpD-like"/>
</dbReference>
<dbReference type="STRING" id="295108.HT99x_03112"/>
<dbReference type="PANTHER" id="PTHR34846:SF10">
    <property type="entry name" value="CYTOPLASMIC PROTEIN"/>
    <property type="match status" value="1"/>
</dbReference>
<name>A0A0Q9YN65_9GAMM</name>